<sequence>MSYLSCGFSAGADMAGWNRVSNTMVCRPFVFLIISLFLCAPATADTGLRFGTVFSPGTSTFRMLVDACRRIEEETNRAVTIDIRPSGGFGKPTELLKMVDSGEIEIAYTVQGYSPDRFPASSVMELPLIRRSAVAGTRAIWDLHESGALAGDYAGLKVVGLWTLPAYGIFTASRPLQGPRDLRGLRVRNPSTTVGRALAKLGMVPVALPLNGMGTGLKERMIDGISYGWYSSTTTAGADNQPLMAQLTYLLDINFSGPVVMLAMRQPVFDALPDPVKAAFDRHLGKAISLAIAEERDAAEEEVKAKLAADGTHKVVRFTPDQMQDVRGELEDVYDDWVAGITRQGVDGRRLLERARQAVAAHEKP</sequence>
<evidence type="ECO:0008006" key="4">
    <source>
        <dbReference type="Google" id="ProtNLM"/>
    </source>
</evidence>
<evidence type="ECO:0000313" key="2">
    <source>
        <dbReference type="EMBL" id="AWK88376.1"/>
    </source>
</evidence>
<dbReference type="Proteomes" id="UP000245629">
    <property type="component" value="Chromosome 3"/>
</dbReference>
<dbReference type="OrthoDB" id="7822595at2"/>
<proteinExistence type="predicted"/>
<organism evidence="2 3">
    <name type="scientific">Azospirillum thermophilum</name>
    <dbReference type="NCBI Taxonomy" id="2202148"/>
    <lineage>
        <taxon>Bacteria</taxon>
        <taxon>Pseudomonadati</taxon>
        <taxon>Pseudomonadota</taxon>
        <taxon>Alphaproteobacteria</taxon>
        <taxon>Rhodospirillales</taxon>
        <taxon>Azospirillaceae</taxon>
        <taxon>Azospirillum</taxon>
    </lineage>
</organism>
<accession>A0A2S2CV72</accession>
<keyword evidence="3" id="KW-1185">Reference proteome</keyword>
<dbReference type="PANTHER" id="PTHR33376">
    <property type="match status" value="1"/>
</dbReference>
<dbReference type="Gene3D" id="3.40.190.170">
    <property type="entry name" value="Bacterial extracellular solute-binding protein, family 7"/>
    <property type="match status" value="1"/>
</dbReference>
<evidence type="ECO:0000313" key="3">
    <source>
        <dbReference type="Proteomes" id="UP000245629"/>
    </source>
</evidence>
<dbReference type="NCBIfam" id="NF037995">
    <property type="entry name" value="TRAP_S1"/>
    <property type="match status" value="1"/>
</dbReference>
<keyword evidence="1" id="KW-0732">Signal</keyword>
<dbReference type="PANTHER" id="PTHR33376:SF15">
    <property type="entry name" value="BLL6794 PROTEIN"/>
    <property type="match status" value="1"/>
</dbReference>
<reference evidence="3" key="1">
    <citation type="submission" date="2018-05" db="EMBL/GenBank/DDBJ databases">
        <title>Azospirillum thermophila sp. nov., a novel isolated from hot spring.</title>
        <authorList>
            <person name="Zhao Z."/>
        </authorList>
    </citation>
    <scope>NUCLEOTIDE SEQUENCE [LARGE SCALE GENOMIC DNA]</scope>
    <source>
        <strain evidence="3">CFH 70021</strain>
    </source>
</reference>
<dbReference type="KEGG" id="azz:DEW08_20040"/>
<dbReference type="InterPro" id="IPR018389">
    <property type="entry name" value="DctP_fam"/>
</dbReference>
<dbReference type="GO" id="GO:0055085">
    <property type="term" value="P:transmembrane transport"/>
    <property type="evidence" value="ECO:0007669"/>
    <property type="project" value="InterPro"/>
</dbReference>
<gene>
    <name evidence="2" type="ORF">DEW08_20040</name>
</gene>
<protein>
    <recommendedName>
        <fullName evidence="4">C4-dicarboxylate ABC transporter substrate-binding protein</fullName>
    </recommendedName>
</protein>
<dbReference type="EMBL" id="CP029354">
    <property type="protein sequence ID" value="AWK88376.1"/>
    <property type="molecule type" value="Genomic_DNA"/>
</dbReference>
<dbReference type="Pfam" id="PF03480">
    <property type="entry name" value="DctP"/>
    <property type="match status" value="1"/>
</dbReference>
<name>A0A2S2CV72_9PROT</name>
<dbReference type="AlphaFoldDB" id="A0A2S2CV72"/>
<dbReference type="InterPro" id="IPR038404">
    <property type="entry name" value="TRAP_DctP_sf"/>
</dbReference>
<evidence type="ECO:0000256" key="1">
    <source>
        <dbReference type="ARBA" id="ARBA00022729"/>
    </source>
</evidence>